<reference evidence="2" key="1">
    <citation type="submission" date="2020-08" db="EMBL/GenBank/DDBJ databases">
        <title>Genome public.</title>
        <authorList>
            <person name="Liu C."/>
            <person name="Sun Q."/>
        </authorList>
    </citation>
    <scope>NUCLEOTIDE SEQUENCE</scope>
    <source>
        <strain evidence="2">BX5</strain>
    </source>
</reference>
<dbReference type="RefSeq" id="WP_186878993.1">
    <property type="nucleotide sequence ID" value="NZ_JACOPN010000007.1"/>
</dbReference>
<organism evidence="2 3">
    <name type="scientific">Flintibacter faecis</name>
    <dbReference type="NCBI Taxonomy" id="2763047"/>
    <lineage>
        <taxon>Bacteria</taxon>
        <taxon>Bacillati</taxon>
        <taxon>Bacillota</taxon>
        <taxon>Clostridia</taxon>
        <taxon>Eubacteriales</taxon>
        <taxon>Flintibacter</taxon>
    </lineage>
</organism>
<evidence type="ECO:0000256" key="1">
    <source>
        <dbReference type="SAM" id="SignalP"/>
    </source>
</evidence>
<keyword evidence="1" id="KW-0732">Signal</keyword>
<keyword evidence="3" id="KW-1185">Reference proteome</keyword>
<feature type="chain" id="PRO_5035249900" evidence="1">
    <location>
        <begin position="24"/>
        <end position="291"/>
    </location>
</feature>
<dbReference type="Proteomes" id="UP000602260">
    <property type="component" value="Unassembled WGS sequence"/>
</dbReference>
<dbReference type="AlphaFoldDB" id="A0A8J6MBG6"/>
<name>A0A8J6MBG6_9FIRM</name>
<dbReference type="EMBL" id="JACOPN010000007">
    <property type="protein sequence ID" value="MBC5717825.1"/>
    <property type="molecule type" value="Genomic_DNA"/>
</dbReference>
<comment type="caution">
    <text evidence="2">The sequence shown here is derived from an EMBL/GenBank/DDBJ whole genome shotgun (WGS) entry which is preliminary data.</text>
</comment>
<protein>
    <submittedName>
        <fullName evidence="2">Uncharacterized protein</fullName>
    </submittedName>
</protein>
<evidence type="ECO:0000313" key="3">
    <source>
        <dbReference type="Proteomes" id="UP000602260"/>
    </source>
</evidence>
<proteinExistence type="predicted"/>
<accession>A0A8J6MBG6</accession>
<evidence type="ECO:0000313" key="2">
    <source>
        <dbReference type="EMBL" id="MBC5717825.1"/>
    </source>
</evidence>
<gene>
    <name evidence="2" type="ORF">H8S55_10885</name>
</gene>
<sequence length="291" mass="33232">MKRVISIILFFSISTSIIAPTFAVDTNLTTYKTNEKNVTELEISEDITLVAEDYENGDVVFKQIENGNVTDTVFVDRQMNKLTSIHMEQDKQIKTEQTFVPVKASYEEESATLAAPDYTYVGAIEYRCIPISYTSEVTRLMHLGYMSRYEPNAKYDMYGEYKNLATLAGIVTLIFSIPGAIASQAVQWLIWGLGLTATVGPFVIPQGTILNCQKTSYHWRLQDDEDSNRYTMFTGDRYIITEKTAGKTEYKDDFFYVPASYRNRDNDYALEMFRLLYGSMKSVRVSAWKPA</sequence>
<feature type="signal peptide" evidence="1">
    <location>
        <begin position="1"/>
        <end position="23"/>
    </location>
</feature>